<reference evidence="1" key="1">
    <citation type="submission" date="2020-01" db="EMBL/GenBank/DDBJ databases">
        <authorList>
            <person name="Mishra B."/>
        </authorList>
    </citation>
    <scope>NUCLEOTIDE SEQUENCE [LARGE SCALE GENOMIC DNA]</scope>
</reference>
<accession>A0A6D2KTT3</accession>
<evidence type="ECO:0000313" key="2">
    <source>
        <dbReference type="Proteomes" id="UP000467841"/>
    </source>
</evidence>
<dbReference type="Proteomes" id="UP000467841">
    <property type="component" value="Unassembled WGS sequence"/>
</dbReference>
<keyword evidence="2" id="KW-1185">Reference proteome</keyword>
<dbReference type="EMBL" id="CACVBM020001653">
    <property type="protein sequence ID" value="CAA7056768.1"/>
    <property type="molecule type" value="Genomic_DNA"/>
</dbReference>
<evidence type="ECO:0000313" key="1">
    <source>
        <dbReference type="EMBL" id="CAA7056768.1"/>
    </source>
</evidence>
<organism evidence="1 2">
    <name type="scientific">Microthlaspi erraticum</name>
    <dbReference type="NCBI Taxonomy" id="1685480"/>
    <lineage>
        <taxon>Eukaryota</taxon>
        <taxon>Viridiplantae</taxon>
        <taxon>Streptophyta</taxon>
        <taxon>Embryophyta</taxon>
        <taxon>Tracheophyta</taxon>
        <taxon>Spermatophyta</taxon>
        <taxon>Magnoliopsida</taxon>
        <taxon>eudicotyledons</taxon>
        <taxon>Gunneridae</taxon>
        <taxon>Pentapetalae</taxon>
        <taxon>rosids</taxon>
        <taxon>malvids</taxon>
        <taxon>Brassicales</taxon>
        <taxon>Brassicaceae</taxon>
        <taxon>Coluteocarpeae</taxon>
        <taxon>Microthlaspi</taxon>
    </lineage>
</organism>
<name>A0A6D2KTT3_9BRAS</name>
<sequence>MDENVLDESCLSTQQLEEGANGMSHSFQEDRIKEVMIILNGPIRQLPSSLKMDQWKVPLSWKDMDWSKLLEECLHAIGCIKERCRHLKQGDPPPASLQAYK</sequence>
<proteinExistence type="predicted"/>
<comment type="caution">
    <text evidence="1">The sequence shown here is derived from an EMBL/GenBank/DDBJ whole genome shotgun (WGS) entry which is preliminary data.</text>
</comment>
<protein>
    <submittedName>
        <fullName evidence="1">Uncharacterized protein</fullName>
    </submittedName>
</protein>
<gene>
    <name evidence="1" type="ORF">MERR_LOCUS44004</name>
</gene>
<dbReference type="AlphaFoldDB" id="A0A6D2KTT3"/>